<name>A0A5N5WKF9_9EURO</name>
<reference evidence="2 3" key="1">
    <citation type="submission" date="2019-04" db="EMBL/GenBank/DDBJ databases">
        <title>Friends and foes A comparative genomics study of 23 Aspergillus species from section Flavi.</title>
        <authorList>
            <consortium name="DOE Joint Genome Institute"/>
            <person name="Kjaerbolling I."/>
            <person name="Vesth T."/>
            <person name="Frisvad J.C."/>
            <person name="Nybo J.L."/>
            <person name="Theobald S."/>
            <person name="Kildgaard S."/>
            <person name="Isbrandt T."/>
            <person name="Kuo A."/>
            <person name="Sato A."/>
            <person name="Lyhne E.K."/>
            <person name="Kogle M.E."/>
            <person name="Wiebenga A."/>
            <person name="Kun R.S."/>
            <person name="Lubbers R.J."/>
            <person name="Makela M.R."/>
            <person name="Barry K."/>
            <person name="Chovatia M."/>
            <person name="Clum A."/>
            <person name="Daum C."/>
            <person name="Haridas S."/>
            <person name="He G."/>
            <person name="LaButti K."/>
            <person name="Lipzen A."/>
            <person name="Mondo S."/>
            <person name="Riley R."/>
            <person name="Salamov A."/>
            <person name="Simmons B.A."/>
            <person name="Magnuson J.K."/>
            <person name="Henrissat B."/>
            <person name="Mortensen U.H."/>
            <person name="Larsen T.O."/>
            <person name="Devries R.P."/>
            <person name="Grigoriev I.V."/>
            <person name="Machida M."/>
            <person name="Baker S.E."/>
            <person name="Andersen M.R."/>
        </authorList>
    </citation>
    <scope>NUCLEOTIDE SEQUENCE [LARGE SCALE GENOMIC DNA]</scope>
    <source>
        <strain evidence="2 3">CBS 151.66</strain>
    </source>
</reference>
<proteinExistence type="predicted"/>
<dbReference type="Proteomes" id="UP000326565">
    <property type="component" value="Unassembled WGS sequence"/>
</dbReference>
<evidence type="ECO:0000313" key="2">
    <source>
        <dbReference type="EMBL" id="KAB8069036.1"/>
    </source>
</evidence>
<feature type="transmembrane region" description="Helical" evidence="1">
    <location>
        <begin position="7"/>
        <end position="30"/>
    </location>
</feature>
<organism evidence="2 3">
    <name type="scientific">Aspergillus leporis</name>
    <dbReference type="NCBI Taxonomy" id="41062"/>
    <lineage>
        <taxon>Eukaryota</taxon>
        <taxon>Fungi</taxon>
        <taxon>Dikarya</taxon>
        <taxon>Ascomycota</taxon>
        <taxon>Pezizomycotina</taxon>
        <taxon>Eurotiomycetes</taxon>
        <taxon>Eurotiomycetidae</taxon>
        <taxon>Eurotiales</taxon>
        <taxon>Aspergillaceae</taxon>
        <taxon>Aspergillus</taxon>
        <taxon>Aspergillus subgen. Circumdati</taxon>
    </lineage>
</organism>
<dbReference type="OrthoDB" id="4508413at2759"/>
<accession>A0A5N5WKF9</accession>
<keyword evidence="1" id="KW-0812">Transmembrane</keyword>
<keyword evidence="3" id="KW-1185">Reference proteome</keyword>
<keyword evidence="1" id="KW-0472">Membrane</keyword>
<dbReference type="EMBL" id="ML732360">
    <property type="protein sequence ID" value="KAB8069036.1"/>
    <property type="molecule type" value="Genomic_DNA"/>
</dbReference>
<keyword evidence="1" id="KW-1133">Transmembrane helix</keyword>
<gene>
    <name evidence="2" type="ORF">BDV29DRAFT_59931</name>
</gene>
<evidence type="ECO:0000256" key="1">
    <source>
        <dbReference type="SAM" id="Phobius"/>
    </source>
</evidence>
<protein>
    <submittedName>
        <fullName evidence="2">Uncharacterized protein</fullName>
    </submittedName>
</protein>
<dbReference type="AlphaFoldDB" id="A0A5N5WKF9"/>
<evidence type="ECO:0000313" key="3">
    <source>
        <dbReference type="Proteomes" id="UP000326565"/>
    </source>
</evidence>
<feature type="transmembrane region" description="Helical" evidence="1">
    <location>
        <begin position="42"/>
        <end position="60"/>
    </location>
</feature>
<sequence length="94" mass="10179">MTTQAEGIAALLGGLLALNIHVLISALTLIPTAFDSLLLGHIYVLSLQLLVALFIVRLLCIMLSQPLQFQSANIRLLVLIYGVIPKYLISQPSP</sequence>